<organism evidence="1 2">
    <name type="scientific">Cucumis melo var. makuwa</name>
    <name type="common">Oriental melon</name>
    <dbReference type="NCBI Taxonomy" id="1194695"/>
    <lineage>
        <taxon>Eukaryota</taxon>
        <taxon>Viridiplantae</taxon>
        <taxon>Streptophyta</taxon>
        <taxon>Embryophyta</taxon>
        <taxon>Tracheophyta</taxon>
        <taxon>Spermatophyta</taxon>
        <taxon>Magnoliopsida</taxon>
        <taxon>eudicotyledons</taxon>
        <taxon>Gunneridae</taxon>
        <taxon>Pentapetalae</taxon>
        <taxon>rosids</taxon>
        <taxon>fabids</taxon>
        <taxon>Cucurbitales</taxon>
        <taxon>Cucurbitaceae</taxon>
        <taxon>Benincaseae</taxon>
        <taxon>Cucumis</taxon>
    </lineage>
</organism>
<dbReference type="EMBL" id="SSTE01000188">
    <property type="protein sequence ID" value="KAA0067803.1"/>
    <property type="molecule type" value="Genomic_DNA"/>
</dbReference>
<dbReference type="Proteomes" id="UP000321393">
    <property type="component" value="Unassembled WGS sequence"/>
</dbReference>
<dbReference type="AlphaFoldDB" id="A0A5A7VI85"/>
<gene>
    <name evidence="1" type="ORF">E6C27_scaffold2484G00060</name>
</gene>
<dbReference type="Pfam" id="PF14223">
    <property type="entry name" value="Retrotran_gag_2"/>
    <property type="match status" value="1"/>
</dbReference>
<proteinExistence type="predicted"/>
<name>A0A5A7VI85_CUCMM</name>
<dbReference type="PANTHER" id="PTHR11439:SF467">
    <property type="entry name" value="INTEGRASE CATALYTIC DOMAIN-CONTAINING PROTEIN"/>
    <property type="match status" value="1"/>
</dbReference>
<evidence type="ECO:0000313" key="1">
    <source>
        <dbReference type="EMBL" id="KAA0067803.1"/>
    </source>
</evidence>
<evidence type="ECO:0000313" key="2">
    <source>
        <dbReference type="Proteomes" id="UP000321393"/>
    </source>
</evidence>
<dbReference type="OrthoDB" id="994444at2759"/>
<dbReference type="PANTHER" id="PTHR11439">
    <property type="entry name" value="GAG-POL-RELATED RETROTRANSPOSON"/>
    <property type="match status" value="1"/>
</dbReference>
<sequence>MNRSIVQLLASEKLNVDNYATWKSNLNTKLVVDDLRFVLIEECPQTTASNANRASRKAYDRWIKANEKACVCILASMSDILAKKHESLATTKEIMDSLKGMFGQPEWSLRQEAIKYIYTKRMKEGTSIREHVLDMMMHFNIAEVNGGAIDEANQVSFILESLPKSFIPFQTNASLTKIEFNLTNILNELQRFQNLTKGSRRIRIFHQRDRYFGLNEAQIIIPDDGIKDSLTYKQAMNGVDCDQWIKAMDLKMESMYSNSVWTLVDQPSEMDVKTAFLNGNLKKSIYMVQPEGFIQKGQEQKNVDEPCVYKRIINSTIAFLVIYGIHLSKEQCPKTPQEVENMSNIPYAYVVGSLMYAMLCTRPDICYSVGIVSRYQSNPGRDHWTAVKNILKYLRRTKDYMLVYGSKDLILTGYTDSDFKLIKMLECLHQDQFSL</sequence>
<protein>
    <submittedName>
        <fullName evidence="1">Gag/pol protein</fullName>
    </submittedName>
</protein>
<reference evidence="1 2" key="1">
    <citation type="submission" date="2019-08" db="EMBL/GenBank/DDBJ databases">
        <title>Draft genome sequences of two oriental melons (Cucumis melo L. var makuwa).</title>
        <authorList>
            <person name="Kwon S.-Y."/>
        </authorList>
    </citation>
    <scope>NUCLEOTIDE SEQUENCE [LARGE SCALE GENOMIC DNA]</scope>
    <source>
        <strain evidence="2">cv. SW 3</strain>
        <tissue evidence="1">Leaf</tissue>
    </source>
</reference>
<comment type="caution">
    <text evidence="1">The sequence shown here is derived from an EMBL/GenBank/DDBJ whole genome shotgun (WGS) entry which is preliminary data.</text>
</comment>
<accession>A0A5A7VI85</accession>